<evidence type="ECO:0000256" key="1">
    <source>
        <dbReference type="SAM" id="MobiDB-lite"/>
    </source>
</evidence>
<dbReference type="HOGENOM" id="CLU_2866102_0_0_11"/>
<dbReference type="EMBL" id="CP009922">
    <property type="protein sequence ID" value="AKG44530.1"/>
    <property type="molecule type" value="Genomic_DNA"/>
</dbReference>
<dbReference type="Proteomes" id="UP000034034">
    <property type="component" value="Chromosome"/>
</dbReference>
<evidence type="ECO:0000313" key="2">
    <source>
        <dbReference type="EMBL" id="AKG44530.1"/>
    </source>
</evidence>
<protein>
    <submittedName>
        <fullName evidence="2">Uncharacterized protein</fullName>
    </submittedName>
</protein>
<sequence length="64" mass="7095">MKQREHPALMNTSTGLGPPPNWPITQTATRLHVCRRFALPPWRRKTCGAPGERAASIGGWTKTT</sequence>
<dbReference type="STRING" id="408015.SXIM_31460"/>
<keyword evidence="3" id="KW-1185">Reference proteome</keyword>
<proteinExistence type="predicted"/>
<dbReference type="AlphaFoldDB" id="A0A0F7FVP7"/>
<dbReference type="PATRIC" id="fig|408015.6.peg.3186"/>
<feature type="region of interest" description="Disordered" evidence="1">
    <location>
        <begin position="1"/>
        <end position="24"/>
    </location>
</feature>
<evidence type="ECO:0000313" key="3">
    <source>
        <dbReference type="Proteomes" id="UP000034034"/>
    </source>
</evidence>
<accession>A0A0F7FVP7</accession>
<dbReference type="KEGG" id="sxi:SXIM_31460"/>
<gene>
    <name evidence="2" type="ORF">SXIM_31460</name>
</gene>
<name>A0A0F7FVP7_9ACTN</name>
<organism evidence="2 3">
    <name type="scientific">Streptomyces xiamenensis</name>
    <dbReference type="NCBI Taxonomy" id="408015"/>
    <lineage>
        <taxon>Bacteria</taxon>
        <taxon>Bacillati</taxon>
        <taxon>Actinomycetota</taxon>
        <taxon>Actinomycetes</taxon>
        <taxon>Kitasatosporales</taxon>
        <taxon>Streptomycetaceae</taxon>
        <taxon>Streptomyces</taxon>
    </lineage>
</organism>
<reference evidence="2" key="1">
    <citation type="submission" date="2019-08" db="EMBL/GenBank/DDBJ databases">
        <title>Complete genome sequence of a mangrove-derived Streptomyces xiamenensis.</title>
        <authorList>
            <person name="Xu J."/>
        </authorList>
    </citation>
    <scope>NUCLEOTIDE SEQUENCE</scope>
    <source>
        <strain evidence="2">318</strain>
    </source>
</reference>